<dbReference type="Proteomes" id="UP000594454">
    <property type="component" value="Chromosome 2"/>
</dbReference>
<name>A0A7R8UKL5_HERIL</name>
<protein>
    <submittedName>
        <fullName evidence="1">Uncharacterized protein</fullName>
    </submittedName>
</protein>
<accession>A0A7R8UKL5</accession>
<proteinExistence type="predicted"/>
<evidence type="ECO:0000313" key="2">
    <source>
        <dbReference type="Proteomes" id="UP000594454"/>
    </source>
</evidence>
<reference evidence="1 2" key="1">
    <citation type="submission" date="2020-11" db="EMBL/GenBank/DDBJ databases">
        <authorList>
            <person name="Wallbank WR R."/>
            <person name="Pardo Diaz C."/>
            <person name="Kozak K."/>
            <person name="Martin S."/>
            <person name="Jiggins C."/>
            <person name="Moest M."/>
            <person name="Warren A I."/>
            <person name="Generalovic N T."/>
            <person name="Byers J.R.P. K."/>
            <person name="Montejo-Kovacevich G."/>
            <person name="Yen C E."/>
        </authorList>
    </citation>
    <scope>NUCLEOTIDE SEQUENCE [LARGE SCALE GENOMIC DNA]</scope>
</reference>
<gene>
    <name evidence="1" type="ORF">HERILL_LOCUS5603</name>
</gene>
<dbReference type="InParanoid" id="A0A7R8UKL5"/>
<evidence type="ECO:0000313" key="1">
    <source>
        <dbReference type="EMBL" id="CAD7082580.1"/>
    </source>
</evidence>
<sequence length="83" mass="9707">MTLTSDFAETCFHENVLNKKSRYFQKHNSNIFRRILSKDVPKDGTEYNASAHNGTHTIHSKLTHQSLLFSSVFLVYKNYTKLR</sequence>
<organism evidence="1 2">
    <name type="scientific">Hermetia illucens</name>
    <name type="common">Black soldier fly</name>
    <dbReference type="NCBI Taxonomy" id="343691"/>
    <lineage>
        <taxon>Eukaryota</taxon>
        <taxon>Metazoa</taxon>
        <taxon>Ecdysozoa</taxon>
        <taxon>Arthropoda</taxon>
        <taxon>Hexapoda</taxon>
        <taxon>Insecta</taxon>
        <taxon>Pterygota</taxon>
        <taxon>Neoptera</taxon>
        <taxon>Endopterygota</taxon>
        <taxon>Diptera</taxon>
        <taxon>Brachycera</taxon>
        <taxon>Stratiomyomorpha</taxon>
        <taxon>Stratiomyidae</taxon>
        <taxon>Hermetiinae</taxon>
        <taxon>Hermetia</taxon>
    </lineage>
</organism>
<keyword evidence="2" id="KW-1185">Reference proteome</keyword>
<dbReference type="AlphaFoldDB" id="A0A7R8UKL5"/>
<dbReference type="EMBL" id="LR899010">
    <property type="protein sequence ID" value="CAD7082580.1"/>
    <property type="molecule type" value="Genomic_DNA"/>
</dbReference>